<evidence type="ECO:0000313" key="2">
    <source>
        <dbReference type="EMBL" id="AWB67905.1"/>
    </source>
</evidence>
<evidence type="ECO:0000313" key="3">
    <source>
        <dbReference type="Proteomes" id="UP000244441"/>
    </source>
</evidence>
<dbReference type="PANTHER" id="PTHR38834:SF3">
    <property type="entry name" value="SOLUTE-BINDING PROTEIN FAMILY 3_N-TERMINAL DOMAIN-CONTAINING PROTEIN"/>
    <property type="match status" value="1"/>
</dbReference>
<dbReference type="Gene3D" id="3.40.190.10">
    <property type="entry name" value="Periplasmic binding protein-like II"/>
    <property type="match status" value="2"/>
</dbReference>
<dbReference type="OrthoDB" id="8587856at2"/>
<accession>A0A2S0VUN1</accession>
<dbReference type="Pfam" id="PF00497">
    <property type="entry name" value="SBP_bac_3"/>
    <property type="match status" value="1"/>
</dbReference>
<organism evidence="2 3">
    <name type="scientific">Saccharobesus litoralis</name>
    <dbReference type="NCBI Taxonomy" id="2172099"/>
    <lineage>
        <taxon>Bacteria</taxon>
        <taxon>Pseudomonadati</taxon>
        <taxon>Pseudomonadota</taxon>
        <taxon>Gammaproteobacteria</taxon>
        <taxon>Alteromonadales</taxon>
        <taxon>Alteromonadaceae</taxon>
        <taxon>Saccharobesus</taxon>
    </lineage>
</organism>
<dbReference type="EMBL" id="CP026604">
    <property type="protein sequence ID" value="AWB67905.1"/>
    <property type="molecule type" value="Genomic_DNA"/>
</dbReference>
<dbReference type="SUPFAM" id="SSF53850">
    <property type="entry name" value="Periplasmic binding protein-like II"/>
    <property type="match status" value="1"/>
</dbReference>
<dbReference type="PANTHER" id="PTHR38834">
    <property type="entry name" value="PERIPLASMIC SUBSTRATE BINDING PROTEIN FAMILY 3"/>
    <property type="match status" value="1"/>
</dbReference>
<feature type="domain" description="Solute-binding protein family 3/N-terminal" evidence="1">
    <location>
        <begin position="29"/>
        <end position="245"/>
    </location>
</feature>
<dbReference type="KEGG" id="cate:C2869_16390"/>
<evidence type="ECO:0000259" key="1">
    <source>
        <dbReference type="Pfam" id="PF00497"/>
    </source>
</evidence>
<proteinExistence type="predicted"/>
<protein>
    <recommendedName>
        <fullName evidence="1">Solute-binding protein family 3/N-terminal domain-containing protein</fullName>
    </recommendedName>
</protein>
<keyword evidence="3" id="KW-1185">Reference proteome</keyword>
<sequence length="264" mass="31016">MWRFILLCSLYIHESVAQEISFDQLRFVTVNEPPANYLDIDDQIDGYVVEIVQQLRRRLEIDTEIELLPEARALKTLNTLPHIVMFSISRTPEREDKYHWLLHVINKRWIFYSRSDSQLDISTFKQVHNIDSIGVIRGDIREKWLKDKGVKGLVHILDYENAIKMLVKSRINLLLFESYGTYSTLNKLGYSHNEVKVQYVAKASEVYIVMSKFEGSNLLADEIRKHLLSIHNSKKHIKRKKKWLDNLNKINKSGAWISEGILTY</sequence>
<dbReference type="AlphaFoldDB" id="A0A2S0VUN1"/>
<name>A0A2S0VUN1_9ALTE</name>
<reference evidence="2 3" key="1">
    <citation type="submission" date="2018-01" db="EMBL/GenBank/DDBJ databases">
        <title>Genome sequence of a Cantenovulum-like bacteria.</title>
        <authorList>
            <person name="Tan W.R."/>
            <person name="Lau N.-S."/>
            <person name="Go F."/>
            <person name="Amirul A.-A.A."/>
        </authorList>
    </citation>
    <scope>NUCLEOTIDE SEQUENCE [LARGE SCALE GENOMIC DNA]</scope>
    <source>
        <strain evidence="2 3">CCB-QB4</strain>
    </source>
</reference>
<dbReference type="RefSeq" id="WP_108603971.1">
    <property type="nucleotide sequence ID" value="NZ_CP026604.1"/>
</dbReference>
<dbReference type="Proteomes" id="UP000244441">
    <property type="component" value="Chromosome"/>
</dbReference>
<gene>
    <name evidence="2" type="ORF">C2869_16390</name>
</gene>
<dbReference type="InterPro" id="IPR001638">
    <property type="entry name" value="Solute-binding_3/MltF_N"/>
</dbReference>